<sequence>MAAPEIPNLKSLLAQRRGGLRGRGRGPRAPISHETSEAAKDEAVKGTDQDAAGSRVSCVELGYLDDPYAKVFATQQTVRRLPLLNRERRSCRSLGTYVRTTGLDQLILQFLTTAPGSPKQIISLGAGTDTRYFRLLSAYPSLDLTYHEIDFPCNTSSKIAAIQRSPAILSLLSHPPTISTDGTSLSTPTYHITALDLRTLASPTPPPLPNLNPSTPTLLLSECCLVYLPPTTASAILTTLSTHHLSPTTPCALVLYEPVRPHDAFGRTMVSNLKSRNIHLHTLATYPDLASQITRLKTAGFDAGQGGVDTGFVWREWVSEAEKERVGALEMLDEFEELGLLLGHYCVCWGWRDRGGEEPDLVFSDAWRGVKAQVGGTTGEGA</sequence>
<feature type="binding site" evidence="9">
    <location>
        <position position="99"/>
    </location>
    <ligand>
        <name>S-adenosyl-L-methionine</name>
        <dbReference type="ChEBI" id="CHEBI:59789"/>
    </ligand>
</feature>
<dbReference type="InterPro" id="IPR016651">
    <property type="entry name" value="LCMT1"/>
</dbReference>
<comment type="similarity">
    <text evidence="2 8">Belongs to the methyltransferase superfamily. LCMT family.</text>
</comment>
<evidence type="ECO:0000256" key="7">
    <source>
        <dbReference type="ARBA" id="ARBA00022691"/>
    </source>
</evidence>
<evidence type="ECO:0000256" key="8">
    <source>
        <dbReference type="PIRNR" id="PIRNR016305"/>
    </source>
</evidence>
<dbReference type="Proteomes" id="UP000799750">
    <property type="component" value="Unassembled WGS sequence"/>
</dbReference>
<feature type="region of interest" description="Disordered" evidence="10">
    <location>
        <begin position="1"/>
        <end position="48"/>
    </location>
</feature>
<dbReference type="InterPro" id="IPR029063">
    <property type="entry name" value="SAM-dependent_MTases_sf"/>
</dbReference>
<dbReference type="PIRSF" id="PIRSF016305">
    <property type="entry name" value="LCM_mtfrase"/>
    <property type="match status" value="1"/>
</dbReference>
<evidence type="ECO:0000313" key="11">
    <source>
        <dbReference type="EMBL" id="KAF2495647.1"/>
    </source>
</evidence>
<protein>
    <recommendedName>
        <fullName evidence="4 8">Leucine carboxyl methyltransferase 1</fullName>
        <ecNumber evidence="3 8">2.1.1.233</ecNumber>
    </recommendedName>
</protein>
<evidence type="ECO:0000256" key="4">
    <source>
        <dbReference type="ARBA" id="ARBA00017497"/>
    </source>
</evidence>
<keyword evidence="7 8" id="KW-0949">S-adenosyl-L-methionine</keyword>
<dbReference type="AlphaFoldDB" id="A0A6A6QX85"/>
<feature type="binding site" evidence="9">
    <location>
        <begin position="196"/>
        <end position="197"/>
    </location>
    <ligand>
        <name>S-adenosyl-L-methionine</name>
        <dbReference type="ChEBI" id="CHEBI:59789"/>
    </ligand>
</feature>
<evidence type="ECO:0000256" key="1">
    <source>
        <dbReference type="ARBA" id="ARBA00000724"/>
    </source>
</evidence>
<dbReference type="GO" id="GO:0032259">
    <property type="term" value="P:methylation"/>
    <property type="evidence" value="ECO:0007669"/>
    <property type="project" value="UniProtKB-KW"/>
</dbReference>
<dbReference type="EC" id="2.1.1.233" evidence="3 8"/>
<dbReference type="EMBL" id="MU004189">
    <property type="protein sequence ID" value="KAF2495647.1"/>
    <property type="molecule type" value="Genomic_DNA"/>
</dbReference>
<evidence type="ECO:0000256" key="10">
    <source>
        <dbReference type="SAM" id="MobiDB-lite"/>
    </source>
</evidence>
<dbReference type="PANTHER" id="PTHR13600">
    <property type="entry name" value="LEUCINE CARBOXYL METHYLTRANSFERASE"/>
    <property type="match status" value="1"/>
</dbReference>
<comment type="catalytic activity">
    <reaction evidence="1 8">
        <text>[phosphatase 2A protein]-C-terminal L-leucine + S-adenosyl-L-methionine = [phosphatase 2A protein]-C-terminal L-leucine methyl ester + S-adenosyl-L-homocysteine</text>
        <dbReference type="Rhea" id="RHEA:48544"/>
        <dbReference type="Rhea" id="RHEA-COMP:12134"/>
        <dbReference type="Rhea" id="RHEA-COMP:12135"/>
        <dbReference type="ChEBI" id="CHEBI:57856"/>
        <dbReference type="ChEBI" id="CHEBI:59789"/>
        <dbReference type="ChEBI" id="CHEBI:90516"/>
        <dbReference type="ChEBI" id="CHEBI:90517"/>
        <dbReference type="EC" id="2.1.1.233"/>
    </reaction>
</comment>
<keyword evidence="5 8" id="KW-0489">Methyltransferase</keyword>
<dbReference type="OrthoDB" id="203237at2759"/>
<evidence type="ECO:0000256" key="6">
    <source>
        <dbReference type="ARBA" id="ARBA00022679"/>
    </source>
</evidence>
<keyword evidence="12" id="KW-1185">Reference proteome</keyword>
<accession>A0A6A6QX85</accession>
<name>A0A6A6QX85_9PEZI</name>
<evidence type="ECO:0000256" key="2">
    <source>
        <dbReference type="ARBA" id="ARBA00010703"/>
    </source>
</evidence>
<dbReference type="GO" id="GO:0018423">
    <property type="term" value="F:protein C-terminal leucine carboxyl O-methyltransferase activity"/>
    <property type="evidence" value="ECO:0007669"/>
    <property type="project" value="UniProtKB-EC"/>
</dbReference>
<evidence type="ECO:0000313" key="12">
    <source>
        <dbReference type="Proteomes" id="UP000799750"/>
    </source>
</evidence>
<evidence type="ECO:0000256" key="9">
    <source>
        <dbReference type="PIRSR" id="PIRSR016305-1"/>
    </source>
</evidence>
<feature type="binding site" evidence="9">
    <location>
        <position position="222"/>
    </location>
    <ligand>
        <name>S-adenosyl-L-methionine</name>
        <dbReference type="ChEBI" id="CHEBI:59789"/>
    </ligand>
</feature>
<gene>
    <name evidence="11" type="ORF">BU16DRAFT_582274</name>
</gene>
<evidence type="ECO:0000256" key="5">
    <source>
        <dbReference type="ARBA" id="ARBA00022603"/>
    </source>
</evidence>
<dbReference type="PANTHER" id="PTHR13600:SF21">
    <property type="entry name" value="LEUCINE CARBOXYL METHYLTRANSFERASE 1"/>
    <property type="match status" value="1"/>
</dbReference>
<dbReference type="Gene3D" id="3.40.50.150">
    <property type="entry name" value="Vaccinia Virus protein VP39"/>
    <property type="match status" value="1"/>
</dbReference>
<proteinExistence type="inferred from homology"/>
<reference evidence="11" key="1">
    <citation type="journal article" date="2020" name="Stud. Mycol.">
        <title>101 Dothideomycetes genomes: a test case for predicting lifestyles and emergence of pathogens.</title>
        <authorList>
            <person name="Haridas S."/>
            <person name="Albert R."/>
            <person name="Binder M."/>
            <person name="Bloem J."/>
            <person name="Labutti K."/>
            <person name="Salamov A."/>
            <person name="Andreopoulos B."/>
            <person name="Baker S."/>
            <person name="Barry K."/>
            <person name="Bills G."/>
            <person name="Bluhm B."/>
            <person name="Cannon C."/>
            <person name="Castanera R."/>
            <person name="Culley D."/>
            <person name="Daum C."/>
            <person name="Ezra D."/>
            <person name="Gonzalez J."/>
            <person name="Henrissat B."/>
            <person name="Kuo A."/>
            <person name="Liang C."/>
            <person name="Lipzen A."/>
            <person name="Lutzoni F."/>
            <person name="Magnuson J."/>
            <person name="Mondo S."/>
            <person name="Nolan M."/>
            <person name="Ohm R."/>
            <person name="Pangilinan J."/>
            <person name="Park H.-J."/>
            <person name="Ramirez L."/>
            <person name="Alfaro M."/>
            <person name="Sun H."/>
            <person name="Tritt A."/>
            <person name="Yoshinaga Y."/>
            <person name="Zwiers L.-H."/>
            <person name="Turgeon B."/>
            <person name="Goodwin S."/>
            <person name="Spatafora J."/>
            <person name="Crous P."/>
            <person name="Grigoriev I."/>
        </authorList>
    </citation>
    <scope>NUCLEOTIDE SEQUENCE</scope>
    <source>
        <strain evidence="11">CBS 269.34</strain>
    </source>
</reference>
<organism evidence="11 12">
    <name type="scientific">Lophium mytilinum</name>
    <dbReference type="NCBI Taxonomy" id="390894"/>
    <lineage>
        <taxon>Eukaryota</taxon>
        <taxon>Fungi</taxon>
        <taxon>Dikarya</taxon>
        <taxon>Ascomycota</taxon>
        <taxon>Pezizomycotina</taxon>
        <taxon>Dothideomycetes</taxon>
        <taxon>Pleosporomycetidae</taxon>
        <taxon>Mytilinidiales</taxon>
        <taxon>Mytilinidiaceae</taxon>
        <taxon>Lophium</taxon>
    </lineage>
</organism>
<feature type="compositionally biased region" description="Basic and acidic residues" evidence="10">
    <location>
        <begin position="34"/>
        <end position="48"/>
    </location>
</feature>
<feature type="binding site" evidence="9">
    <location>
        <position position="125"/>
    </location>
    <ligand>
        <name>S-adenosyl-L-methionine</name>
        <dbReference type="ChEBI" id="CHEBI:59789"/>
    </ligand>
</feature>
<evidence type="ECO:0000256" key="3">
    <source>
        <dbReference type="ARBA" id="ARBA00012834"/>
    </source>
</evidence>
<dbReference type="InterPro" id="IPR007213">
    <property type="entry name" value="Ppm1/Ppm2/Tcmp"/>
</dbReference>
<dbReference type="Pfam" id="PF04072">
    <property type="entry name" value="LCM"/>
    <property type="match status" value="1"/>
</dbReference>
<dbReference type="SUPFAM" id="SSF53335">
    <property type="entry name" value="S-adenosyl-L-methionine-dependent methyltransferases"/>
    <property type="match status" value="1"/>
</dbReference>
<keyword evidence="6 8" id="KW-0808">Transferase</keyword>
<comment type="function">
    <text evidence="8">Methylates the carboxyl group of the C-terminal leucine residue of protein phosphatase 2A catalytic subunits to form alpha-leucine ester residues.</text>
</comment>